<comment type="caution">
    <text evidence="9">The sequence shown here is derived from an EMBL/GenBank/DDBJ whole genome shotgun (WGS) entry which is preliminary data.</text>
</comment>
<keyword evidence="4 7" id="KW-0472">Membrane</keyword>
<protein>
    <recommendedName>
        <fullName evidence="8">Major facilitator superfamily (MFS) profile domain-containing protein</fullName>
    </recommendedName>
</protein>
<evidence type="ECO:0000256" key="5">
    <source>
        <dbReference type="ARBA" id="ARBA00023180"/>
    </source>
</evidence>
<feature type="transmembrane region" description="Helical" evidence="7">
    <location>
        <begin position="451"/>
        <end position="480"/>
    </location>
</feature>
<keyword evidence="2 7" id="KW-0812">Transmembrane</keyword>
<evidence type="ECO:0000256" key="3">
    <source>
        <dbReference type="ARBA" id="ARBA00022989"/>
    </source>
</evidence>
<feature type="region of interest" description="Disordered" evidence="6">
    <location>
        <begin position="47"/>
        <end position="83"/>
    </location>
</feature>
<dbReference type="GO" id="GO:0015244">
    <property type="term" value="F:fluconazole transmembrane transporter activity"/>
    <property type="evidence" value="ECO:0007669"/>
    <property type="project" value="TreeGrafter"/>
</dbReference>
<evidence type="ECO:0000256" key="6">
    <source>
        <dbReference type="SAM" id="MobiDB-lite"/>
    </source>
</evidence>
<dbReference type="InterPro" id="IPR020846">
    <property type="entry name" value="MFS_dom"/>
</dbReference>
<dbReference type="PROSITE" id="PS50850">
    <property type="entry name" value="MFS"/>
    <property type="match status" value="1"/>
</dbReference>
<evidence type="ECO:0000256" key="2">
    <source>
        <dbReference type="ARBA" id="ARBA00022692"/>
    </source>
</evidence>
<feature type="transmembrane region" description="Helical" evidence="7">
    <location>
        <begin position="386"/>
        <end position="405"/>
    </location>
</feature>
<dbReference type="Proteomes" id="UP001152087">
    <property type="component" value="Unassembled WGS sequence"/>
</dbReference>
<dbReference type="Gene3D" id="1.20.1250.20">
    <property type="entry name" value="MFS general substrate transporter like domains"/>
    <property type="match status" value="1"/>
</dbReference>
<sequence>MATAFRDTPIWVSLRWALGASRLRYPEEEDGAIGRIQAAVEKWEHHSVDASTDVEQEETSQNAGEKSCESSNDHEASVREPDCSTSHPLIIVDWYDEKDPANPVNWTGRKKSVVYLIVNFTACVVYMASAIYTPSQPLVQEVFGVSVIVASQGLGLFIVGYGVGPLIWSPLSEMPAVGRNLPYLVPLLTFVILSVPTALANSIGSLLVLRFLQGFFGSPVLSTGGASLSDIVDVYKRPYSLYTWAIFSFAGPSIGNVMAGFTVPKLGWRWSLWEILITTSPALILQLFLPETSPNTILYYRAKRIRKITGKNYYVARSEITTAPTTVLDRFYGTLVIPWKINLLDPSILFTSIYSGLIYAIFYSFFEFFPLVYGNIYGMSQGQIGLVLLCNIVAVTVAALPYFAYIHFVVNASARRGSPLAPEQRLAPALVGSVLVPIGIFLFGWTSRDSIHWIVPTIGVCFTVGGFAVLLQTIFVYIGLAYPQYSASLFCGNGFVKQMVAFAGVLWSHPLYDAMGISKAMSLLGALCVLFAS</sequence>
<keyword evidence="3 7" id="KW-1133">Transmembrane helix</keyword>
<feature type="transmembrane region" description="Helical" evidence="7">
    <location>
        <begin position="426"/>
        <end position="445"/>
    </location>
</feature>
<evidence type="ECO:0000313" key="10">
    <source>
        <dbReference type="Proteomes" id="UP001152087"/>
    </source>
</evidence>
<feature type="transmembrane region" description="Helical" evidence="7">
    <location>
        <begin position="113"/>
        <end position="132"/>
    </location>
</feature>
<dbReference type="Pfam" id="PF07690">
    <property type="entry name" value="MFS_1"/>
    <property type="match status" value="1"/>
</dbReference>
<evidence type="ECO:0000256" key="4">
    <source>
        <dbReference type="ARBA" id="ARBA00023136"/>
    </source>
</evidence>
<comment type="subcellular location">
    <subcellularLocation>
        <location evidence="1">Membrane</location>
        <topology evidence="1">Multi-pass membrane protein</topology>
    </subcellularLocation>
</comment>
<feature type="transmembrane region" description="Helical" evidence="7">
    <location>
        <begin position="514"/>
        <end position="532"/>
    </location>
</feature>
<feature type="transmembrane region" description="Helical" evidence="7">
    <location>
        <begin position="270"/>
        <end position="289"/>
    </location>
</feature>
<dbReference type="CDD" id="cd17323">
    <property type="entry name" value="MFS_Tpo1_MDR_like"/>
    <property type="match status" value="1"/>
</dbReference>
<dbReference type="EMBL" id="JAOQAV010000033">
    <property type="protein sequence ID" value="KAJ4182729.1"/>
    <property type="molecule type" value="Genomic_DNA"/>
</dbReference>
<dbReference type="GO" id="GO:0005886">
    <property type="term" value="C:plasma membrane"/>
    <property type="evidence" value="ECO:0007669"/>
    <property type="project" value="TreeGrafter"/>
</dbReference>
<proteinExistence type="predicted"/>
<dbReference type="PANTHER" id="PTHR23502:SF23">
    <property type="entry name" value="FLUCONAZOLE RESISTANCE PROTEIN 1"/>
    <property type="match status" value="1"/>
</dbReference>
<feature type="transmembrane region" description="Helical" evidence="7">
    <location>
        <begin position="241"/>
        <end position="264"/>
    </location>
</feature>
<dbReference type="GO" id="GO:1990961">
    <property type="term" value="P:xenobiotic detoxification by transmembrane export across the plasma membrane"/>
    <property type="evidence" value="ECO:0007669"/>
    <property type="project" value="TreeGrafter"/>
</dbReference>
<dbReference type="AlphaFoldDB" id="A0A9W8R1F9"/>
<feature type="domain" description="Major facilitator superfamily (MFS) profile" evidence="8">
    <location>
        <begin position="114"/>
        <end position="533"/>
    </location>
</feature>
<keyword evidence="10" id="KW-1185">Reference proteome</keyword>
<organism evidence="9 10">
    <name type="scientific">Fusarium falciforme</name>
    <dbReference type="NCBI Taxonomy" id="195108"/>
    <lineage>
        <taxon>Eukaryota</taxon>
        <taxon>Fungi</taxon>
        <taxon>Dikarya</taxon>
        <taxon>Ascomycota</taxon>
        <taxon>Pezizomycotina</taxon>
        <taxon>Sordariomycetes</taxon>
        <taxon>Hypocreomycetidae</taxon>
        <taxon>Hypocreales</taxon>
        <taxon>Nectriaceae</taxon>
        <taxon>Fusarium</taxon>
        <taxon>Fusarium solani species complex</taxon>
    </lineage>
</organism>
<dbReference type="InterPro" id="IPR036259">
    <property type="entry name" value="MFS_trans_sf"/>
</dbReference>
<dbReference type="SUPFAM" id="SSF103473">
    <property type="entry name" value="MFS general substrate transporter"/>
    <property type="match status" value="1"/>
</dbReference>
<feature type="transmembrane region" description="Helical" evidence="7">
    <location>
        <begin position="144"/>
        <end position="168"/>
    </location>
</feature>
<evidence type="ECO:0000259" key="8">
    <source>
        <dbReference type="PROSITE" id="PS50850"/>
    </source>
</evidence>
<gene>
    <name evidence="9" type="ORF">NW755_010226</name>
</gene>
<evidence type="ECO:0000256" key="1">
    <source>
        <dbReference type="ARBA" id="ARBA00004141"/>
    </source>
</evidence>
<dbReference type="PANTHER" id="PTHR23502">
    <property type="entry name" value="MAJOR FACILITATOR SUPERFAMILY"/>
    <property type="match status" value="1"/>
</dbReference>
<evidence type="ECO:0000256" key="7">
    <source>
        <dbReference type="SAM" id="Phobius"/>
    </source>
</evidence>
<name>A0A9W8R1F9_9HYPO</name>
<keyword evidence="5" id="KW-0325">Glycoprotein</keyword>
<reference evidence="9" key="1">
    <citation type="submission" date="2022-09" db="EMBL/GenBank/DDBJ databases">
        <title>Fusarium specimens isolated from Avocado Roots.</title>
        <authorList>
            <person name="Stajich J."/>
            <person name="Roper C."/>
            <person name="Heimlech-Rivalta G."/>
        </authorList>
    </citation>
    <scope>NUCLEOTIDE SEQUENCE</scope>
    <source>
        <strain evidence="9">A02</strain>
    </source>
</reference>
<accession>A0A9W8R1F9</accession>
<feature type="transmembrane region" description="Helical" evidence="7">
    <location>
        <begin position="348"/>
        <end position="366"/>
    </location>
</feature>
<feature type="compositionally biased region" description="Basic and acidic residues" evidence="6">
    <location>
        <begin position="66"/>
        <end position="82"/>
    </location>
</feature>
<evidence type="ECO:0000313" key="9">
    <source>
        <dbReference type="EMBL" id="KAJ4182729.1"/>
    </source>
</evidence>
<dbReference type="InterPro" id="IPR011701">
    <property type="entry name" value="MFS"/>
</dbReference>
<feature type="transmembrane region" description="Helical" evidence="7">
    <location>
        <begin position="180"/>
        <end position="199"/>
    </location>
</feature>